<name>A0ABR3BVB2_9TREE</name>
<dbReference type="Proteomes" id="UP000054399">
    <property type="component" value="Unassembled WGS sequence"/>
</dbReference>
<reference evidence="2" key="1">
    <citation type="submission" date="2015-01" db="EMBL/GenBank/DDBJ databases">
        <title>The Genome Sequence of Cryptococcus gattii MMRL2647.</title>
        <authorList>
            <consortium name="The Broad Institute Genomics Platform"/>
            <person name="Cuomo C."/>
            <person name="Litvintseva A."/>
            <person name="Chen Y."/>
            <person name="Heitman J."/>
            <person name="Sun S."/>
            <person name="Springer D."/>
            <person name="Dromer F."/>
            <person name="Young S."/>
            <person name="Zeng Q."/>
            <person name="Gargeya S."/>
            <person name="Abouelleil A."/>
            <person name="Alvarado L."/>
            <person name="Chapman S.B."/>
            <person name="Gainer-Dewar J."/>
            <person name="Goldberg J."/>
            <person name="Griggs A."/>
            <person name="Gujja S."/>
            <person name="Hansen M."/>
            <person name="Howarth C."/>
            <person name="Imamovic A."/>
            <person name="Larimer J."/>
            <person name="Murphy C."/>
            <person name="Naylor J."/>
            <person name="Pearson M."/>
            <person name="Priest M."/>
            <person name="Roberts A."/>
            <person name="Saif S."/>
            <person name="Shea T."/>
            <person name="Sykes S."/>
            <person name="Wortman J."/>
            <person name="Nusbaum C."/>
            <person name="Birren B."/>
        </authorList>
    </citation>
    <scope>NUCLEOTIDE SEQUENCE [LARGE SCALE GENOMIC DNA]</scope>
    <source>
        <strain evidence="2">IND107</strain>
    </source>
</reference>
<organism evidence="1 2">
    <name type="scientific">Cryptococcus tetragattii IND107</name>
    <dbReference type="NCBI Taxonomy" id="1296105"/>
    <lineage>
        <taxon>Eukaryota</taxon>
        <taxon>Fungi</taxon>
        <taxon>Dikarya</taxon>
        <taxon>Basidiomycota</taxon>
        <taxon>Agaricomycotina</taxon>
        <taxon>Tremellomycetes</taxon>
        <taxon>Tremellales</taxon>
        <taxon>Cryptococcaceae</taxon>
        <taxon>Cryptococcus</taxon>
        <taxon>Cryptococcus gattii species complex</taxon>
    </lineage>
</organism>
<sequence length="75" mass="8273">MSTPIAHSEVTNHFRCPVLNPSRGFDAEAKGKTQGCTVLPMVYFGSHIQGEIGEQWAHRTCFIYAMLSEGLALSF</sequence>
<dbReference type="RefSeq" id="XP_066615047.1">
    <property type="nucleotide sequence ID" value="XM_066756270.1"/>
</dbReference>
<accession>A0ABR3BVB2</accession>
<evidence type="ECO:0000313" key="2">
    <source>
        <dbReference type="Proteomes" id="UP000054399"/>
    </source>
</evidence>
<dbReference type="GeneID" id="91988574"/>
<protein>
    <submittedName>
        <fullName evidence="1">Uncharacterized protein</fullName>
    </submittedName>
</protein>
<gene>
    <name evidence="1" type="ORF">I308_101716</name>
</gene>
<comment type="caution">
    <text evidence="1">The sequence shown here is derived from an EMBL/GenBank/DDBJ whole genome shotgun (WGS) entry which is preliminary data.</text>
</comment>
<proteinExistence type="predicted"/>
<keyword evidence="2" id="KW-1185">Reference proteome</keyword>
<reference evidence="1 2" key="2">
    <citation type="submission" date="2024-01" db="EMBL/GenBank/DDBJ databases">
        <title>Comparative genomics of Cryptococcus and Kwoniella reveals pathogenesis evolution and contrasting modes of karyotype evolution via chromosome fusion or intercentromeric recombination.</title>
        <authorList>
            <person name="Coelho M.A."/>
            <person name="David-Palma M."/>
            <person name="Shea T."/>
            <person name="Bowers K."/>
            <person name="Mcginley-Smith S."/>
            <person name="Mohammad A.W."/>
            <person name="Gnirke A."/>
            <person name="Yurkov A.M."/>
            <person name="Nowrousian M."/>
            <person name="Sun S."/>
            <person name="Cuomo C.A."/>
            <person name="Heitman J."/>
        </authorList>
    </citation>
    <scope>NUCLEOTIDE SEQUENCE [LARGE SCALE GENOMIC DNA]</scope>
    <source>
        <strain evidence="1 2">IND107</strain>
    </source>
</reference>
<evidence type="ECO:0000313" key="1">
    <source>
        <dbReference type="EMBL" id="KAL0252327.1"/>
    </source>
</evidence>
<dbReference type="EMBL" id="ATAM02000003">
    <property type="protein sequence ID" value="KAL0252327.1"/>
    <property type="molecule type" value="Genomic_DNA"/>
</dbReference>